<name>A0A7T7L5T2_9ACTN</name>
<sequence>MPSDWTLRRRGSRLVISGLACGCTPRRRAGQTHRYPRLRQAPEGTRLSVSDVQTYYVLAGDTPVLVHNSGGCPTDVALGIRKNGLRGFAEGKGCTRYLDSDIWEAEVRAVAHNPNVRLHVSLDGFRGADPGEQFSSACRNDSGSKWFATEREMYHVGKAVRVGDRSWDSVTFYRGGSVVQVPKPGFLTGG</sequence>
<dbReference type="AlphaFoldDB" id="A0A7T7L5T2"/>
<evidence type="ECO:0000313" key="1">
    <source>
        <dbReference type="EMBL" id="QQM46998.1"/>
    </source>
</evidence>
<accession>A0A7T7L5T2</accession>
<evidence type="ECO:0000313" key="2">
    <source>
        <dbReference type="Proteomes" id="UP000595636"/>
    </source>
</evidence>
<evidence type="ECO:0008006" key="3">
    <source>
        <dbReference type="Google" id="ProtNLM"/>
    </source>
</evidence>
<protein>
    <recommendedName>
        <fullName evidence="3">Intein C-terminal splicing domain-containing protein</fullName>
    </recommendedName>
</protein>
<gene>
    <name evidence="1" type="ORF">JEQ17_29695</name>
</gene>
<dbReference type="Proteomes" id="UP000595636">
    <property type="component" value="Chromosome"/>
</dbReference>
<dbReference type="EMBL" id="CP066831">
    <property type="protein sequence ID" value="QQM46998.1"/>
    <property type="molecule type" value="Genomic_DNA"/>
</dbReference>
<keyword evidence="2" id="KW-1185">Reference proteome</keyword>
<dbReference type="KEGG" id="slf:JEQ17_29695"/>
<organism evidence="1 2">
    <name type="scientific">Streptomyces liliifuscus</name>
    <dbReference type="NCBI Taxonomy" id="2797636"/>
    <lineage>
        <taxon>Bacteria</taxon>
        <taxon>Bacillati</taxon>
        <taxon>Actinomycetota</taxon>
        <taxon>Actinomycetes</taxon>
        <taxon>Kitasatosporales</taxon>
        <taxon>Streptomycetaceae</taxon>
        <taxon>Streptomyces</taxon>
    </lineage>
</organism>
<proteinExistence type="predicted"/>
<reference evidence="1 2" key="1">
    <citation type="submission" date="2020-12" db="EMBL/GenBank/DDBJ databases">
        <title>A novel species.</title>
        <authorList>
            <person name="Li K."/>
        </authorList>
    </citation>
    <scope>NUCLEOTIDE SEQUENCE [LARGE SCALE GENOMIC DNA]</scope>
    <source>
        <strain evidence="1 2">ZYC-3</strain>
    </source>
</reference>